<comment type="caution">
    <text evidence="6">The sequence shown here is derived from an EMBL/GenBank/DDBJ whole genome shotgun (WGS) entry which is preliminary data.</text>
</comment>
<dbReference type="GO" id="GO:0005680">
    <property type="term" value="C:anaphase-promoting complex"/>
    <property type="evidence" value="ECO:0007669"/>
    <property type="project" value="TreeGrafter"/>
</dbReference>
<feature type="repeat" description="TPR" evidence="4">
    <location>
        <begin position="644"/>
        <end position="677"/>
    </location>
</feature>
<organism evidence="6 7">
    <name type="scientific">Pristionchus fissidentatus</name>
    <dbReference type="NCBI Taxonomy" id="1538716"/>
    <lineage>
        <taxon>Eukaryota</taxon>
        <taxon>Metazoa</taxon>
        <taxon>Ecdysozoa</taxon>
        <taxon>Nematoda</taxon>
        <taxon>Chromadorea</taxon>
        <taxon>Rhabditida</taxon>
        <taxon>Rhabditina</taxon>
        <taxon>Diplogasteromorpha</taxon>
        <taxon>Diplogasteroidea</taxon>
        <taxon>Neodiplogasteridae</taxon>
        <taxon>Pristionchus</taxon>
    </lineage>
</organism>
<evidence type="ECO:0000256" key="3">
    <source>
        <dbReference type="ARBA" id="ARBA00039307"/>
    </source>
</evidence>
<feature type="compositionally biased region" description="Low complexity" evidence="5">
    <location>
        <begin position="262"/>
        <end position="281"/>
    </location>
</feature>
<feature type="compositionally biased region" description="Low complexity" evidence="5">
    <location>
        <begin position="349"/>
        <end position="358"/>
    </location>
</feature>
<dbReference type="AlphaFoldDB" id="A0AAV5WAL8"/>
<dbReference type="GO" id="GO:0007091">
    <property type="term" value="P:metaphase/anaphase transition of mitotic cell cycle"/>
    <property type="evidence" value="ECO:0007669"/>
    <property type="project" value="TreeGrafter"/>
</dbReference>
<dbReference type="PROSITE" id="PS50005">
    <property type="entry name" value="TPR"/>
    <property type="match status" value="3"/>
</dbReference>
<evidence type="ECO:0000256" key="1">
    <source>
        <dbReference type="ARBA" id="ARBA00022803"/>
    </source>
</evidence>
<evidence type="ECO:0000256" key="2">
    <source>
        <dbReference type="ARBA" id="ARBA00038210"/>
    </source>
</evidence>
<dbReference type="PANTHER" id="PTHR12558:SF13">
    <property type="entry name" value="CELL DIVISION CYCLE PROTEIN 27 HOMOLOG"/>
    <property type="match status" value="1"/>
</dbReference>
<keyword evidence="7" id="KW-1185">Reference proteome</keyword>
<dbReference type="EMBL" id="BTSY01000005">
    <property type="protein sequence ID" value="GMT28946.1"/>
    <property type="molecule type" value="Genomic_DNA"/>
</dbReference>
<dbReference type="GO" id="GO:0051301">
    <property type="term" value="P:cell division"/>
    <property type="evidence" value="ECO:0007669"/>
    <property type="project" value="TreeGrafter"/>
</dbReference>
<feature type="compositionally biased region" description="Polar residues" evidence="5">
    <location>
        <begin position="322"/>
        <end position="335"/>
    </location>
</feature>
<dbReference type="SUPFAM" id="SSF48452">
    <property type="entry name" value="TPR-like"/>
    <property type="match status" value="2"/>
</dbReference>
<protein>
    <recommendedName>
        <fullName evidence="3">Cell division cycle protein 27 homolog</fullName>
    </recommendedName>
</protein>
<dbReference type="Pfam" id="PF13432">
    <property type="entry name" value="TPR_16"/>
    <property type="match status" value="1"/>
</dbReference>
<proteinExistence type="inferred from homology"/>
<feature type="repeat" description="TPR" evidence="4">
    <location>
        <begin position="508"/>
        <end position="541"/>
    </location>
</feature>
<evidence type="ECO:0000256" key="4">
    <source>
        <dbReference type="PROSITE-ProRule" id="PRU00339"/>
    </source>
</evidence>
<feature type="region of interest" description="Disordered" evidence="5">
    <location>
        <begin position="189"/>
        <end position="363"/>
    </location>
</feature>
<dbReference type="SMART" id="SM00028">
    <property type="entry name" value="TPR"/>
    <property type="match status" value="6"/>
</dbReference>
<dbReference type="GO" id="GO:0016567">
    <property type="term" value="P:protein ubiquitination"/>
    <property type="evidence" value="ECO:0007669"/>
    <property type="project" value="TreeGrafter"/>
</dbReference>
<evidence type="ECO:0000313" key="6">
    <source>
        <dbReference type="EMBL" id="GMT28946.1"/>
    </source>
</evidence>
<dbReference type="GO" id="GO:0005737">
    <property type="term" value="C:cytoplasm"/>
    <property type="evidence" value="ECO:0007669"/>
    <property type="project" value="TreeGrafter"/>
</dbReference>
<comment type="similarity">
    <text evidence="2">Belongs to the APC3/CDC27 family.</text>
</comment>
<dbReference type="Pfam" id="PF13181">
    <property type="entry name" value="TPR_8"/>
    <property type="match status" value="1"/>
</dbReference>
<evidence type="ECO:0000256" key="5">
    <source>
        <dbReference type="SAM" id="MobiDB-lite"/>
    </source>
</evidence>
<dbReference type="Gene3D" id="1.25.40.10">
    <property type="entry name" value="Tetratricopeptide repeat domain"/>
    <property type="match status" value="2"/>
</dbReference>
<feature type="compositionally biased region" description="Acidic residues" evidence="5">
    <location>
        <begin position="189"/>
        <end position="204"/>
    </location>
</feature>
<dbReference type="PANTHER" id="PTHR12558">
    <property type="entry name" value="CELL DIVISION CYCLE 16,23,27"/>
    <property type="match status" value="1"/>
</dbReference>
<feature type="compositionally biased region" description="Low complexity" evidence="5">
    <location>
        <begin position="299"/>
        <end position="317"/>
    </location>
</feature>
<feature type="compositionally biased region" description="Basic and acidic residues" evidence="5">
    <location>
        <begin position="282"/>
        <end position="297"/>
    </location>
</feature>
<gene>
    <name evidence="6" type="ORF">PFISCL1PPCAC_20243</name>
</gene>
<reference evidence="6" key="1">
    <citation type="submission" date="2023-10" db="EMBL/GenBank/DDBJ databases">
        <title>Genome assembly of Pristionchus species.</title>
        <authorList>
            <person name="Yoshida K."/>
            <person name="Sommer R.J."/>
        </authorList>
    </citation>
    <scope>NUCLEOTIDE SEQUENCE</scope>
    <source>
        <strain evidence="6">RS5133</strain>
    </source>
</reference>
<keyword evidence="1 4" id="KW-0802">TPR repeat</keyword>
<accession>A0AAV5WAL8</accession>
<feature type="repeat" description="TPR" evidence="4">
    <location>
        <begin position="474"/>
        <end position="507"/>
    </location>
</feature>
<dbReference type="Pfam" id="PF12895">
    <property type="entry name" value="ANAPC3"/>
    <property type="match status" value="1"/>
</dbReference>
<dbReference type="Proteomes" id="UP001432322">
    <property type="component" value="Unassembled WGS sequence"/>
</dbReference>
<evidence type="ECO:0000313" key="7">
    <source>
        <dbReference type="Proteomes" id="UP001432322"/>
    </source>
</evidence>
<name>A0AAV5WAL8_9BILA</name>
<sequence length="696" mass="78334">MVAKLERPLATTVKEHIDDCIQHFAYDDALFLAEMNHDQDNSEEALLILADCYHRTNRFDELFYLLTATPLTHPRLRYIYATCCFELKKYDECVRALTGTSPNMSNRLHPTLAQSSTAPFAYNLLSKIFCRNGRTDQALESAEKSMRLNCLHWTAVQEFLYLGGKGPEEIFAPVLKQFEPHYKDENDEVEFEDVEDENNDEEEESASHSTPIMIAALTSKRLPDAPKKTTRKSASDSATASVDSRRGSLRSSRILRSDENETASTAKRATIARAAKTTSRSRVSEVESKSPKRKPEPKVPLASRNSNSVSAGSSTRVRVPKTRSTPVASRTTNVYSRRDSNTITPPGASSMSSPQSTTSEKDVEKMASIVKRMSELTLVHYHFNNFRLKEAEQDIAAMHPETRDTSQVVLARARIMVEKCDYKSARLLLESHRKRFPYKVDGMEILSTALWQEQDTHALSALATTLTSNAKLRAESWCAAANSFSLAKQHSQAVQCLERAIKLNPSFVYSYTLLGCELMEMEELDKATKAFRNALTVRPRDYRAYYGLGMVHQKKEQLNLAAIDIGKAIAINDQNSVLFCALSSIFQARGDVSGALMVIEKALEIDPYCVAAQYHKARYLYDVRDYSRCLNVLEKLKSRAADEANVYFLLGKVHKRLGDTHKALLHFNWASNMDPRGESMLSDLGEQFEEEASSTQ</sequence>
<dbReference type="InterPro" id="IPR011990">
    <property type="entry name" value="TPR-like_helical_dom_sf"/>
</dbReference>
<dbReference type="GO" id="GO:0031145">
    <property type="term" value="P:anaphase-promoting complex-dependent catabolic process"/>
    <property type="evidence" value="ECO:0007669"/>
    <property type="project" value="TreeGrafter"/>
</dbReference>
<dbReference type="InterPro" id="IPR019734">
    <property type="entry name" value="TPR_rpt"/>
</dbReference>